<dbReference type="EMBL" id="AP014523">
    <property type="protein sequence ID" value="BAO97426.1"/>
    <property type="molecule type" value="Genomic_DNA"/>
</dbReference>
<reference evidence="6 7" key="1">
    <citation type="submission" date="2013-11" db="EMBL/GenBank/DDBJ databases">
        <title>Estimation of Helicobacter pylori bacteriophage ecology using H. pylori isolates.</title>
        <authorList>
            <person name="Uchiyama J."/>
            <person name="Takemura-Uchiyama I."/>
            <person name="Ujihara T."/>
            <person name="Matsuzaki S."/>
        </authorList>
    </citation>
    <scope>NUCLEOTIDE SEQUENCE [LARGE SCALE GENOMIC DNA]</scope>
    <source>
        <strain evidence="6 7">NY40</strain>
    </source>
</reference>
<dbReference type="GO" id="GO:0006508">
    <property type="term" value="P:proteolysis"/>
    <property type="evidence" value="ECO:0007669"/>
    <property type="project" value="UniProtKB-KW"/>
</dbReference>
<gene>
    <name evidence="6" type="ORF">NY40_0405</name>
</gene>
<dbReference type="NCBIfam" id="TIGR00706">
    <property type="entry name" value="SppA_dom"/>
    <property type="match status" value="1"/>
</dbReference>
<dbReference type="CDD" id="cd07023">
    <property type="entry name" value="S49_Sppa_N_C"/>
    <property type="match status" value="1"/>
</dbReference>
<evidence type="ECO:0000256" key="3">
    <source>
        <dbReference type="ARBA" id="ARBA00022801"/>
    </source>
</evidence>
<dbReference type="SUPFAM" id="SSF52096">
    <property type="entry name" value="ClpP/crotonase"/>
    <property type="match status" value="1"/>
</dbReference>
<dbReference type="InterPro" id="IPR004635">
    <property type="entry name" value="Pept_S49_SppA"/>
</dbReference>
<dbReference type="HOGENOM" id="CLU_046540_0_0_7"/>
<dbReference type="InterPro" id="IPR047272">
    <property type="entry name" value="S49_SppA_C"/>
</dbReference>
<dbReference type="PANTHER" id="PTHR42987">
    <property type="entry name" value="PEPTIDASE S49"/>
    <property type="match status" value="1"/>
</dbReference>
<keyword evidence="3" id="KW-0378">Hydrolase</keyword>
<evidence type="ECO:0000313" key="7">
    <source>
        <dbReference type="Proteomes" id="UP000031662"/>
    </source>
</evidence>
<dbReference type="InterPro" id="IPR002142">
    <property type="entry name" value="Peptidase_S49"/>
</dbReference>
<dbReference type="Pfam" id="PF01343">
    <property type="entry name" value="Peptidase_S49"/>
    <property type="match status" value="1"/>
</dbReference>
<keyword evidence="2 6" id="KW-0645">Protease</keyword>
<dbReference type="InterPro" id="IPR029045">
    <property type="entry name" value="ClpP/crotonase-like_dom_sf"/>
</dbReference>
<feature type="domain" description="Peptidase S49" evidence="5">
    <location>
        <begin position="104"/>
        <end position="256"/>
    </location>
</feature>
<evidence type="ECO:0000256" key="1">
    <source>
        <dbReference type="ARBA" id="ARBA00008683"/>
    </source>
</evidence>
<evidence type="ECO:0000256" key="4">
    <source>
        <dbReference type="ARBA" id="ARBA00022825"/>
    </source>
</evidence>
<dbReference type="Proteomes" id="UP000031662">
    <property type="component" value="Chromosome"/>
</dbReference>
<comment type="similarity">
    <text evidence="1">Belongs to the peptidase S49 family.</text>
</comment>
<dbReference type="Gene3D" id="3.90.226.10">
    <property type="entry name" value="2-enoyl-CoA Hydratase, Chain A, domain 1"/>
    <property type="match status" value="1"/>
</dbReference>
<evidence type="ECO:0000256" key="2">
    <source>
        <dbReference type="ARBA" id="ARBA00022670"/>
    </source>
</evidence>
<evidence type="ECO:0000313" key="6">
    <source>
        <dbReference type="EMBL" id="BAO97426.1"/>
    </source>
</evidence>
<evidence type="ECO:0000259" key="5">
    <source>
        <dbReference type="Pfam" id="PF01343"/>
    </source>
</evidence>
<protein>
    <submittedName>
        <fullName evidence="6">Signal peptide protease IV</fullName>
    </submittedName>
</protein>
<keyword evidence="4" id="KW-0720">Serine protease</keyword>
<organism evidence="6 7">
    <name type="scientific">Helicobacter pylori NY40</name>
    <dbReference type="NCBI Taxonomy" id="1426844"/>
    <lineage>
        <taxon>Bacteria</taxon>
        <taxon>Pseudomonadati</taxon>
        <taxon>Campylobacterota</taxon>
        <taxon>Epsilonproteobacteria</taxon>
        <taxon>Campylobacterales</taxon>
        <taxon>Helicobacteraceae</taxon>
        <taxon>Helicobacter</taxon>
    </lineage>
</organism>
<name>A0A060PZ97_HELPX</name>
<proteinExistence type="inferred from homology"/>
<dbReference type="PANTHER" id="PTHR42987:SF7">
    <property type="entry name" value="SIGNAL PEPTIDE PEPTIDASE SPPA-RELATED"/>
    <property type="match status" value="1"/>
</dbReference>
<dbReference type="RefSeq" id="WP_041050026.1">
    <property type="nucleotide sequence ID" value="NZ_AP014523.1"/>
</dbReference>
<sequence>MWSFIQKIFKALIIMPLDFITKYFKSFVLLLIVLVFFSAKESAPSEPPNLAKLYLNGAIFSTEDFDKEVDKILKTPSIKGVLLLIDSPGGAVSASVELSEKIADLKQKMPVLAYARGVMASGSYYAGMQASEVYASKASLIGSIGVIFSGANVENLLNKVGVATQGVHAGEYKEIGTFTRAWKPNEKEFLQNLVNEQYQMFVNDVAKARKLDAKDYKDFAEGKVFSAQKALKLKLIDKISTIKQAQDRLMELSKVKKAYWLEKSPMERFIEKATQSASNIITQVLGYQLLMR</sequence>
<accession>A0A060PZ97</accession>
<dbReference type="AlphaFoldDB" id="A0A060PZ97"/>
<dbReference type="GO" id="GO:0008236">
    <property type="term" value="F:serine-type peptidase activity"/>
    <property type="evidence" value="ECO:0007669"/>
    <property type="project" value="UniProtKB-KW"/>
</dbReference>